<evidence type="ECO:0000256" key="1">
    <source>
        <dbReference type="SAM" id="MobiDB-lite"/>
    </source>
</evidence>
<evidence type="ECO:0000313" key="2">
    <source>
        <dbReference type="EMBL" id="CAJ1408535.1"/>
    </source>
</evidence>
<sequence length="286" mass="31236">MSVGGYNSEEVDRELAEQLQEAEVAEGVPEQTSEDEESEEAEEEGEFQDDTITIVLSDTEWSKILKRYPITDEFKAKIENISNPEQLQNIINDMARDINNEIIKLKATKAMKERLKTLIKKARDAKVKKEQGGETTQAKKGKSMYTVAISFNGRRFELSLKGRATYKSIREALRFNFPKEFPSEKTFKKLTFTVEGASSSMTATLGATRTELLAWGATENAPLVINVVEKSGSTASASTTGATASTSSTGATASASSSAAPAPKPKTKKSKKSKKDNVDGVNDETQ</sequence>
<feature type="compositionally biased region" description="Basic residues" evidence="1">
    <location>
        <begin position="265"/>
        <end position="274"/>
    </location>
</feature>
<dbReference type="Proteomes" id="UP001178507">
    <property type="component" value="Unassembled WGS sequence"/>
</dbReference>
<organism evidence="2 3">
    <name type="scientific">Effrenium voratum</name>
    <dbReference type="NCBI Taxonomy" id="2562239"/>
    <lineage>
        <taxon>Eukaryota</taxon>
        <taxon>Sar</taxon>
        <taxon>Alveolata</taxon>
        <taxon>Dinophyceae</taxon>
        <taxon>Suessiales</taxon>
        <taxon>Symbiodiniaceae</taxon>
        <taxon>Effrenium</taxon>
    </lineage>
</organism>
<name>A0AA36JLP7_9DINO</name>
<reference evidence="2" key="1">
    <citation type="submission" date="2023-08" db="EMBL/GenBank/DDBJ databases">
        <authorList>
            <person name="Chen Y."/>
            <person name="Shah S."/>
            <person name="Dougan E. K."/>
            <person name="Thang M."/>
            <person name="Chan C."/>
        </authorList>
    </citation>
    <scope>NUCLEOTIDE SEQUENCE</scope>
</reference>
<evidence type="ECO:0000313" key="3">
    <source>
        <dbReference type="Proteomes" id="UP001178507"/>
    </source>
</evidence>
<feature type="region of interest" description="Disordered" evidence="1">
    <location>
        <begin position="234"/>
        <end position="286"/>
    </location>
</feature>
<protein>
    <submittedName>
        <fullName evidence="2">Uncharacterized protein</fullName>
    </submittedName>
</protein>
<proteinExistence type="predicted"/>
<dbReference type="EMBL" id="CAUJNA010003726">
    <property type="protein sequence ID" value="CAJ1408535.1"/>
    <property type="molecule type" value="Genomic_DNA"/>
</dbReference>
<comment type="caution">
    <text evidence="2">The sequence shown here is derived from an EMBL/GenBank/DDBJ whole genome shotgun (WGS) entry which is preliminary data.</text>
</comment>
<feature type="compositionally biased region" description="Low complexity" evidence="1">
    <location>
        <begin position="234"/>
        <end position="261"/>
    </location>
</feature>
<dbReference type="AlphaFoldDB" id="A0AA36JLP7"/>
<feature type="compositionally biased region" description="Acidic residues" evidence="1">
    <location>
        <begin position="32"/>
        <end position="49"/>
    </location>
</feature>
<feature type="compositionally biased region" description="Low complexity" evidence="1">
    <location>
        <begin position="17"/>
        <end position="26"/>
    </location>
</feature>
<feature type="region of interest" description="Disordered" evidence="1">
    <location>
        <begin position="1"/>
        <end position="51"/>
    </location>
</feature>
<keyword evidence="3" id="KW-1185">Reference proteome</keyword>
<gene>
    <name evidence="2" type="ORF">EVOR1521_LOCUS29922</name>
</gene>
<accession>A0AA36JLP7</accession>